<dbReference type="InterPro" id="IPR007197">
    <property type="entry name" value="rSAM"/>
</dbReference>
<dbReference type="InterPro" id="IPR058240">
    <property type="entry name" value="rSAM_sf"/>
</dbReference>
<keyword evidence="3" id="KW-0949">S-adenosyl-L-methionine</keyword>
<evidence type="ECO:0000256" key="3">
    <source>
        <dbReference type="ARBA" id="ARBA00022691"/>
    </source>
</evidence>
<comment type="similarity">
    <text evidence="7">Belongs to the radical SAM superfamily. Anaerobic sulfatase-maturating enzyme family.</text>
</comment>
<dbReference type="InterPro" id="IPR023867">
    <property type="entry name" value="Sulphatase_maturase_rSAM"/>
</dbReference>
<sequence length="421" mass="47932">MKGKEIFTLEDAEKLVSPVSFVTMLKPAGSSCNLDCTYCYYLDKAVQYGGRNVPMPDDLLEMYIRQYIEANSADTVLFNWHGGEPLLMGKNFYRKALALQKKYADGRKIENTIQTNGTLVDEEWCDLFAENGFLVGISIDGPEDIHDAFRRTRGGGPTFRKVMDAVSMFRSAGVEFNTLSVVNSLCENRGGEVYRFLRDKVKSAYMQFLPAVEHIVDRPDYHRPVIVSPETEGASLAPWSVSAAGYGKFLCDIFDEWVIRDVGRVFVQMFDATLAQWCGVRPGVCSMCETCGDALVVERNGDVYPCDHFVYPEYLLGNIRQTHIKDIYMSRERLQFGLDKRNSLPVECLRCRFYFACRGECPKHRFAVGSDGCRKNSLCEGLYAYFCHSEPYMEYMKSLLLRKQAPSLVIPYARHLMGIRF</sequence>
<comment type="cofactor">
    <cofactor evidence="1">
        <name>[4Fe-4S] cluster</name>
        <dbReference type="ChEBI" id="CHEBI:49883"/>
    </cofactor>
</comment>
<keyword evidence="5" id="KW-0408">Iron</keyword>
<dbReference type="GO" id="GO:0016491">
    <property type="term" value="F:oxidoreductase activity"/>
    <property type="evidence" value="ECO:0007669"/>
    <property type="project" value="InterPro"/>
</dbReference>
<dbReference type="EMBL" id="JADIMI010000080">
    <property type="protein sequence ID" value="MBO8452871.1"/>
    <property type="molecule type" value="Genomic_DNA"/>
</dbReference>
<dbReference type="PANTHER" id="PTHR43273:SF3">
    <property type="entry name" value="ANAEROBIC SULFATASE-MATURATING ENZYME HOMOLOG ASLB-RELATED"/>
    <property type="match status" value="1"/>
</dbReference>
<keyword evidence="6" id="KW-0411">Iron-sulfur</keyword>
<organism evidence="9 10">
    <name type="scientific">Candidatus Cryptobacteroides intestinavium</name>
    <dbReference type="NCBI Taxonomy" id="2840766"/>
    <lineage>
        <taxon>Bacteria</taxon>
        <taxon>Pseudomonadati</taxon>
        <taxon>Bacteroidota</taxon>
        <taxon>Bacteroidia</taxon>
        <taxon>Bacteroidales</taxon>
        <taxon>Candidatus Cryptobacteroides</taxon>
    </lineage>
</organism>
<evidence type="ECO:0000256" key="7">
    <source>
        <dbReference type="ARBA" id="ARBA00023601"/>
    </source>
</evidence>
<evidence type="ECO:0000256" key="1">
    <source>
        <dbReference type="ARBA" id="ARBA00001966"/>
    </source>
</evidence>
<dbReference type="CDD" id="cd01335">
    <property type="entry name" value="Radical_SAM"/>
    <property type="match status" value="1"/>
</dbReference>
<dbReference type="SFLD" id="SFLDG01386">
    <property type="entry name" value="main_SPASM_domain-containing"/>
    <property type="match status" value="1"/>
</dbReference>
<dbReference type="InterPro" id="IPR013785">
    <property type="entry name" value="Aldolase_TIM"/>
</dbReference>
<dbReference type="Proteomes" id="UP000823661">
    <property type="component" value="Unassembled WGS sequence"/>
</dbReference>
<evidence type="ECO:0000256" key="4">
    <source>
        <dbReference type="ARBA" id="ARBA00022723"/>
    </source>
</evidence>
<dbReference type="Pfam" id="PF04055">
    <property type="entry name" value="Radical_SAM"/>
    <property type="match status" value="1"/>
</dbReference>
<evidence type="ECO:0000256" key="2">
    <source>
        <dbReference type="ARBA" id="ARBA00022485"/>
    </source>
</evidence>
<evidence type="ECO:0000256" key="6">
    <source>
        <dbReference type="ARBA" id="ARBA00023014"/>
    </source>
</evidence>
<dbReference type="SUPFAM" id="SSF102114">
    <property type="entry name" value="Radical SAM enzymes"/>
    <property type="match status" value="1"/>
</dbReference>
<dbReference type="GO" id="GO:0051539">
    <property type="term" value="F:4 iron, 4 sulfur cluster binding"/>
    <property type="evidence" value="ECO:0007669"/>
    <property type="project" value="UniProtKB-KW"/>
</dbReference>
<dbReference type="SFLD" id="SFLDG01067">
    <property type="entry name" value="SPASM/twitch_domain_containing"/>
    <property type="match status" value="1"/>
</dbReference>
<dbReference type="NCBIfam" id="TIGR03942">
    <property type="entry name" value="sulfatase_rSAM"/>
    <property type="match status" value="1"/>
</dbReference>
<dbReference type="InterPro" id="IPR034491">
    <property type="entry name" value="Anaerob_Ser_sulfatase-maturase"/>
</dbReference>
<dbReference type="PROSITE" id="PS51918">
    <property type="entry name" value="RADICAL_SAM"/>
    <property type="match status" value="1"/>
</dbReference>
<dbReference type="AlphaFoldDB" id="A0A9D9ERH5"/>
<dbReference type="InterPro" id="IPR047207">
    <property type="entry name" value="SPASM_anSME"/>
</dbReference>
<evidence type="ECO:0000313" key="10">
    <source>
        <dbReference type="Proteomes" id="UP000823661"/>
    </source>
</evidence>
<comment type="caution">
    <text evidence="9">The sequence shown here is derived from an EMBL/GenBank/DDBJ whole genome shotgun (WGS) entry which is preliminary data.</text>
</comment>
<dbReference type="SFLD" id="SFLDS00029">
    <property type="entry name" value="Radical_SAM"/>
    <property type="match status" value="1"/>
</dbReference>
<dbReference type="Gene3D" id="3.20.20.70">
    <property type="entry name" value="Aldolase class I"/>
    <property type="match status" value="1"/>
</dbReference>
<evidence type="ECO:0000313" key="9">
    <source>
        <dbReference type="EMBL" id="MBO8452871.1"/>
    </source>
</evidence>
<dbReference type="InterPro" id="IPR023885">
    <property type="entry name" value="4Fe4S-binding_SPASM_dom"/>
</dbReference>
<evidence type="ECO:0000259" key="8">
    <source>
        <dbReference type="PROSITE" id="PS51918"/>
    </source>
</evidence>
<proteinExistence type="inferred from homology"/>
<dbReference type="NCBIfam" id="TIGR04085">
    <property type="entry name" value="rSAM_more_4Fe4S"/>
    <property type="match status" value="1"/>
</dbReference>
<dbReference type="CDD" id="cd21120">
    <property type="entry name" value="SPASM_anSME"/>
    <property type="match status" value="1"/>
</dbReference>
<reference evidence="9" key="1">
    <citation type="submission" date="2020-10" db="EMBL/GenBank/DDBJ databases">
        <authorList>
            <person name="Gilroy R."/>
        </authorList>
    </citation>
    <scope>NUCLEOTIDE SEQUENCE</scope>
    <source>
        <strain evidence="9">B1-20833</strain>
    </source>
</reference>
<evidence type="ECO:0000256" key="5">
    <source>
        <dbReference type="ARBA" id="ARBA00023004"/>
    </source>
</evidence>
<accession>A0A9D9ERH5</accession>
<keyword evidence="4" id="KW-0479">Metal-binding</keyword>
<dbReference type="GO" id="GO:0046872">
    <property type="term" value="F:metal ion binding"/>
    <property type="evidence" value="ECO:0007669"/>
    <property type="project" value="UniProtKB-KW"/>
</dbReference>
<dbReference type="PANTHER" id="PTHR43273">
    <property type="entry name" value="ANAEROBIC SULFATASE-MATURATING ENZYME HOMOLOG ASLB-RELATED"/>
    <property type="match status" value="1"/>
</dbReference>
<feature type="domain" description="Radical SAM core" evidence="8">
    <location>
        <begin position="14"/>
        <end position="238"/>
    </location>
</feature>
<dbReference type="SFLD" id="SFLDF00285">
    <property type="entry name" value="anaerobic_Ser-type_sulfatase-m"/>
    <property type="match status" value="1"/>
</dbReference>
<name>A0A9D9ERH5_9BACT</name>
<gene>
    <name evidence="9" type="ORF">IAC06_08355</name>
</gene>
<reference evidence="9" key="2">
    <citation type="journal article" date="2021" name="PeerJ">
        <title>Extensive microbial diversity within the chicken gut microbiome revealed by metagenomics and culture.</title>
        <authorList>
            <person name="Gilroy R."/>
            <person name="Ravi A."/>
            <person name="Getino M."/>
            <person name="Pursley I."/>
            <person name="Horton D.L."/>
            <person name="Alikhan N.F."/>
            <person name="Baker D."/>
            <person name="Gharbi K."/>
            <person name="Hall N."/>
            <person name="Watson M."/>
            <person name="Adriaenssens E.M."/>
            <person name="Foster-Nyarko E."/>
            <person name="Jarju S."/>
            <person name="Secka A."/>
            <person name="Antonio M."/>
            <person name="Oren A."/>
            <person name="Chaudhuri R.R."/>
            <person name="La Ragione R."/>
            <person name="Hildebrand F."/>
            <person name="Pallen M.J."/>
        </authorList>
    </citation>
    <scope>NUCLEOTIDE SEQUENCE</scope>
    <source>
        <strain evidence="9">B1-20833</strain>
    </source>
</reference>
<dbReference type="SFLD" id="SFLDG01072">
    <property type="entry name" value="dehydrogenase_like"/>
    <property type="match status" value="1"/>
</dbReference>
<dbReference type="Pfam" id="PF13186">
    <property type="entry name" value="SPASM"/>
    <property type="match status" value="1"/>
</dbReference>
<keyword evidence="2" id="KW-0004">4Fe-4S</keyword>
<protein>
    <submittedName>
        <fullName evidence="9">Anaerobic sulfatase maturase</fullName>
    </submittedName>
</protein>